<feature type="domain" description="MucB/RseB C-terminal" evidence="7">
    <location>
        <begin position="221"/>
        <end position="314"/>
    </location>
</feature>
<dbReference type="Gene3D" id="3.30.200.100">
    <property type="entry name" value="MucB/RseB, C-terminal domain"/>
    <property type="match status" value="1"/>
</dbReference>
<protein>
    <submittedName>
        <fullName evidence="8">Negative regulator for alginate biosynthesis</fullName>
    </submittedName>
</protein>
<sequence>MMLRVLALSLSLCTPLVALADDSSAHNQLQAMAEANRSLNYTGRFLYQFGAEISTMEVSHAVIDGRQYQRLTHLDGRLVEVIRRGDEVLCLHPDRSLTRLNSQQAGPLALGDRLASDLPEQYNILVDGDGRVAGRHATRMRVAPLDTHRYGYRLWLDQESRLLLKSEIVDGSGVALERVEFVTLTLSPQLGLDHFAVPEARHEKALAPVAESHPSMKLAVTPEWLPAGFRAMKQDWRQAATDRAPVAARGFSDGLAAFTVFVEAIGENSVEEGVSRVGPTVAVSRRLAAPSGVYLVTLVGEVPQSTALRVIDGISVRDSQP</sequence>
<evidence type="ECO:0000259" key="7">
    <source>
        <dbReference type="Pfam" id="PF17188"/>
    </source>
</evidence>
<dbReference type="RefSeq" id="WP_084573457.1">
    <property type="nucleotide sequence ID" value="NZ_ARXU01000006.1"/>
</dbReference>
<dbReference type="InterPro" id="IPR033436">
    <property type="entry name" value="MucB/RseB_C"/>
</dbReference>
<dbReference type="InterPro" id="IPR033434">
    <property type="entry name" value="MucB/RseB_N"/>
</dbReference>
<comment type="caution">
    <text evidence="8">The sequence shown here is derived from an EMBL/GenBank/DDBJ whole genome shotgun (WGS) entry which is preliminary data.</text>
</comment>
<evidence type="ECO:0000259" key="6">
    <source>
        <dbReference type="Pfam" id="PF03888"/>
    </source>
</evidence>
<feature type="signal peptide" evidence="5">
    <location>
        <begin position="1"/>
        <end position="20"/>
    </location>
</feature>
<evidence type="ECO:0000256" key="5">
    <source>
        <dbReference type="SAM" id="SignalP"/>
    </source>
</evidence>
<dbReference type="Pfam" id="PF17188">
    <property type="entry name" value="MucB_RseB_C"/>
    <property type="match status" value="1"/>
</dbReference>
<dbReference type="CDD" id="cd16327">
    <property type="entry name" value="RseB"/>
    <property type="match status" value="1"/>
</dbReference>
<organism evidence="8 9">
    <name type="scientific">Alcanivorax jadensis T9</name>
    <dbReference type="NCBI Taxonomy" id="1177181"/>
    <lineage>
        <taxon>Bacteria</taxon>
        <taxon>Pseudomonadati</taxon>
        <taxon>Pseudomonadota</taxon>
        <taxon>Gammaproteobacteria</taxon>
        <taxon>Oceanospirillales</taxon>
        <taxon>Alcanivoracaceae</taxon>
        <taxon>Alcanivorax</taxon>
    </lineage>
</organism>
<dbReference type="InterPro" id="IPR038484">
    <property type="entry name" value="MucB/RseB_C_sf"/>
</dbReference>
<comment type="subcellular location">
    <subcellularLocation>
        <location evidence="1">Periplasm</location>
    </subcellularLocation>
</comment>
<keyword evidence="3 5" id="KW-0732">Signal</keyword>
<evidence type="ECO:0000313" key="9">
    <source>
        <dbReference type="Proteomes" id="UP000029443"/>
    </source>
</evidence>
<dbReference type="PANTHER" id="PTHR38782">
    <property type="match status" value="1"/>
</dbReference>
<keyword evidence="9" id="KW-1185">Reference proteome</keyword>
<evidence type="ECO:0000256" key="1">
    <source>
        <dbReference type="ARBA" id="ARBA00004418"/>
    </source>
</evidence>
<feature type="chain" id="PRO_5046224847" evidence="5">
    <location>
        <begin position="21"/>
        <end position="321"/>
    </location>
</feature>
<dbReference type="Gene3D" id="2.50.20.10">
    <property type="entry name" value="Lipoprotein localisation LolA/LolB/LppX"/>
    <property type="match status" value="1"/>
</dbReference>
<keyword evidence="4" id="KW-0574">Periplasm</keyword>
<dbReference type="EMBL" id="ARXU01000006">
    <property type="protein sequence ID" value="KGD60998.1"/>
    <property type="molecule type" value="Genomic_DNA"/>
</dbReference>
<proteinExistence type="inferred from homology"/>
<name>A0ABR4WCM4_9GAMM</name>
<gene>
    <name evidence="8" type="ORF">T9A_01858</name>
</gene>
<dbReference type="PANTHER" id="PTHR38782:SF1">
    <property type="entry name" value="SIGMA-E FACTOR REGULATORY PROTEIN RSEB"/>
    <property type="match status" value="1"/>
</dbReference>
<evidence type="ECO:0000256" key="2">
    <source>
        <dbReference type="ARBA" id="ARBA00008150"/>
    </source>
</evidence>
<feature type="domain" description="MucB/RseB N-terminal" evidence="6">
    <location>
        <begin position="24"/>
        <end position="191"/>
    </location>
</feature>
<accession>A0ABR4WCM4</accession>
<reference evidence="8 9" key="1">
    <citation type="submission" date="2012-09" db="EMBL/GenBank/DDBJ databases">
        <title>Genome Sequence of alkane-degrading Bacterium Alcanivorax jadensis T9.</title>
        <authorList>
            <person name="Lai Q."/>
            <person name="Shao Z."/>
        </authorList>
    </citation>
    <scope>NUCLEOTIDE SEQUENCE [LARGE SCALE GENOMIC DNA]</scope>
    <source>
        <strain evidence="8 9">T9</strain>
    </source>
</reference>
<dbReference type="InterPro" id="IPR005588">
    <property type="entry name" value="MucB_RseB"/>
</dbReference>
<dbReference type="Proteomes" id="UP000029443">
    <property type="component" value="Unassembled WGS sequence"/>
</dbReference>
<comment type="similarity">
    <text evidence="2">Belongs to the RseB family.</text>
</comment>
<dbReference type="PIRSF" id="PIRSF005427">
    <property type="entry name" value="RseB"/>
    <property type="match status" value="1"/>
</dbReference>
<evidence type="ECO:0000256" key="3">
    <source>
        <dbReference type="ARBA" id="ARBA00022729"/>
    </source>
</evidence>
<evidence type="ECO:0000313" key="8">
    <source>
        <dbReference type="EMBL" id="KGD60998.1"/>
    </source>
</evidence>
<evidence type="ECO:0000256" key="4">
    <source>
        <dbReference type="ARBA" id="ARBA00022764"/>
    </source>
</evidence>
<dbReference type="Pfam" id="PF03888">
    <property type="entry name" value="MucB_RseB"/>
    <property type="match status" value="1"/>
</dbReference>